<reference evidence="1" key="2">
    <citation type="submission" date="2021-03" db="UniProtKB">
        <authorList>
            <consortium name="EnsemblPlants"/>
        </authorList>
    </citation>
    <scope>IDENTIFICATION</scope>
</reference>
<accession>A0A803RBQ1</accession>
<dbReference type="EnsemblPlants" id="novel_model_7498_5bd9a17a">
    <property type="protein sequence ID" value="cds.novel_model_7498_5bd9a17a"/>
    <property type="gene ID" value="novel_gene_4001_5bd9a17a"/>
</dbReference>
<accession>A0A803QZ06</accession>
<dbReference type="Gramene" id="novel_model_7498_5bd9a17a">
    <property type="protein sequence ID" value="cds.novel_model_7498_5bd9a17a"/>
    <property type="gene ID" value="novel_gene_4001_5bd9a17a"/>
</dbReference>
<sequence length="61" mass="6574">MSNLRSAVRVDVLGGEALGFLGLQGLSSADGGRFGLRRPATAVVFERCLNRESSDVKIEFF</sequence>
<dbReference type="Gramene" id="novel_model_3090_5bd9a17a">
    <property type="protein sequence ID" value="cds.novel_model_3090_5bd9a17a"/>
    <property type="gene ID" value="novel_gene_1648_5bd9a17a"/>
</dbReference>
<organism evidence="1 2">
    <name type="scientific">Cannabis sativa</name>
    <name type="common">Hemp</name>
    <name type="synonym">Marijuana</name>
    <dbReference type="NCBI Taxonomy" id="3483"/>
    <lineage>
        <taxon>Eukaryota</taxon>
        <taxon>Viridiplantae</taxon>
        <taxon>Streptophyta</taxon>
        <taxon>Embryophyta</taxon>
        <taxon>Tracheophyta</taxon>
        <taxon>Spermatophyta</taxon>
        <taxon>Magnoliopsida</taxon>
        <taxon>eudicotyledons</taxon>
        <taxon>Gunneridae</taxon>
        <taxon>Pentapetalae</taxon>
        <taxon>rosids</taxon>
        <taxon>fabids</taxon>
        <taxon>Rosales</taxon>
        <taxon>Cannabaceae</taxon>
        <taxon>Cannabis</taxon>
    </lineage>
</organism>
<name>A0A803QZ06_CANSA</name>
<dbReference type="Proteomes" id="UP000596661">
    <property type="component" value="Chromosome 4"/>
</dbReference>
<proteinExistence type="predicted"/>
<protein>
    <submittedName>
        <fullName evidence="1">Uncharacterized protein</fullName>
    </submittedName>
</protein>
<dbReference type="EMBL" id="UZAU01000839">
    <property type="status" value="NOT_ANNOTATED_CDS"/>
    <property type="molecule type" value="Genomic_DNA"/>
</dbReference>
<dbReference type="EnsemblPlants" id="novel_model_3090_5bd9a17a">
    <property type="protein sequence ID" value="cds.novel_model_3090_5bd9a17a"/>
    <property type="gene ID" value="novel_gene_1648_5bd9a17a"/>
</dbReference>
<keyword evidence="2" id="KW-1185">Reference proteome</keyword>
<dbReference type="EMBL" id="UZAU01000369">
    <property type="status" value="NOT_ANNOTATED_CDS"/>
    <property type="molecule type" value="Genomic_DNA"/>
</dbReference>
<dbReference type="AlphaFoldDB" id="A0A803QZ06"/>
<evidence type="ECO:0000313" key="1">
    <source>
        <dbReference type="EnsemblPlants" id="cds.novel_model_3090_5bd9a17a"/>
    </source>
</evidence>
<evidence type="ECO:0000313" key="2">
    <source>
        <dbReference type="Proteomes" id="UP000596661"/>
    </source>
</evidence>
<reference evidence="1 2" key="1">
    <citation type="submission" date="2018-11" db="EMBL/GenBank/DDBJ databases">
        <authorList>
            <person name="Grassa J C."/>
        </authorList>
    </citation>
    <scope>NUCLEOTIDE SEQUENCE [LARGE SCALE GENOMIC DNA]</scope>
</reference>